<proteinExistence type="predicted"/>
<sequence length="71" mass="7636">MQKPKAWMHSNGLDEQTCCGIGHDDPTLTPANKCRHGACVEVPAHFAAGGQLDTHVPQGGRYALFPYAALF</sequence>
<gene>
    <name evidence="2" type="ORF">GDH07_12500</name>
</gene>
<comment type="caution">
    <text evidence="2">The sequence shown here is derived from an EMBL/GenBank/DDBJ whole genome shotgun (WGS) entry which is preliminary data.</text>
</comment>
<dbReference type="InterPro" id="IPR011256">
    <property type="entry name" value="Reg_factor_effector_dom_sf"/>
</dbReference>
<dbReference type="SUPFAM" id="SSF55136">
    <property type="entry name" value="Probable bacterial effector-binding domain"/>
    <property type="match status" value="1"/>
</dbReference>
<dbReference type="Proteomes" id="UP000486534">
    <property type="component" value="Unassembled WGS sequence"/>
</dbReference>
<feature type="domain" description="GyrI-like small molecule binding" evidence="1">
    <location>
        <begin position="3"/>
        <end position="67"/>
    </location>
</feature>
<name>A0A7X1PKX9_9PSED</name>
<evidence type="ECO:0000313" key="3">
    <source>
        <dbReference type="Proteomes" id="UP000486534"/>
    </source>
</evidence>
<protein>
    <recommendedName>
        <fullName evidence="1">GyrI-like small molecule binding domain-containing protein</fullName>
    </recommendedName>
</protein>
<dbReference type="Gene3D" id="3.20.80.10">
    <property type="entry name" value="Regulatory factor, effector binding domain"/>
    <property type="match status" value="1"/>
</dbReference>
<dbReference type="Pfam" id="PF06445">
    <property type="entry name" value="GyrI-like"/>
    <property type="match status" value="1"/>
</dbReference>
<dbReference type="EMBL" id="WHUV01000002">
    <property type="protein sequence ID" value="MQA54131.1"/>
    <property type="molecule type" value="Genomic_DNA"/>
</dbReference>
<evidence type="ECO:0000313" key="2">
    <source>
        <dbReference type="EMBL" id="MQA54131.1"/>
    </source>
</evidence>
<organism evidence="2 3">
    <name type="scientific">Pseudomonas piscis</name>
    <dbReference type="NCBI Taxonomy" id="2614538"/>
    <lineage>
        <taxon>Bacteria</taxon>
        <taxon>Pseudomonadati</taxon>
        <taxon>Pseudomonadota</taxon>
        <taxon>Gammaproteobacteria</taxon>
        <taxon>Pseudomonadales</taxon>
        <taxon>Pseudomonadaceae</taxon>
        <taxon>Pseudomonas</taxon>
    </lineage>
</organism>
<dbReference type="AlphaFoldDB" id="A0A7X1PKX9"/>
<reference evidence="2 3" key="1">
    <citation type="submission" date="2019-10" db="EMBL/GenBank/DDBJ databases">
        <title>Pseudomonas dajingensis sp. nov., isolated from the profound head ulcers of farmed Murray cod (Maccullochella peelii peelii).</title>
        <authorList>
            <person name="Liu Y."/>
        </authorList>
    </citation>
    <scope>NUCLEOTIDE SEQUENCE [LARGE SCALE GENOMIC DNA]</scope>
    <source>
        <strain evidence="2 3">MC042</strain>
    </source>
</reference>
<dbReference type="InterPro" id="IPR029442">
    <property type="entry name" value="GyrI-like"/>
</dbReference>
<evidence type="ECO:0000259" key="1">
    <source>
        <dbReference type="Pfam" id="PF06445"/>
    </source>
</evidence>
<accession>A0A7X1PKX9</accession>